<accession>A0ABS4HWN8</accession>
<dbReference type="CDD" id="cd14254">
    <property type="entry name" value="Dockerin_II"/>
    <property type="match status" value="1"/>
</dbReference>
<dbReference type="InterPro" id="IPR014718">
    <property type="entry name" value="GH-type_carb-bd"/>
</dbReference>
<dbReference type="Pfam" id="PF00041">
    <property type="entry name" value="fn3"/>
    <property type="match status" value="1"/>
</dbReference>
<dbReference type="EC" id="4.2.2.1" evidence="7"/>
<dbReference type="SMART" id="SM00060">
    <property type="entry name" value="FN3"/>
    <property type="match status" value="1"/>
</dbReference>
<dbReference type="InterPro" id="IPR008929">
    <property type="entry name" value="Chondroitin_lyas"/>
</dbReference>
<dbReference type="InterPro" id="IPR003961">
    <property type="entry name" value="FN3_dom"/>
</dbReference>
<dbReference type="PROSITE" id="PS50853">
    <property type="entry name" value="FN3"/>
    <property type="match status" value="1"/>
</dbReference>
<gene>
    <name evidence="7" type="ORF">J2Z65_002002</name>
</gene>
<dbReference type="InterPro" id="IPR013783">
    <property type="entry name" value="Ig-like_fold"/>
</dbReference>
<comment type="subcellular location">
    <subcellularLocation>
        <location evidence="1">Secreted</location>
    </subcellularLocation>
</comment>
<dbReference type="SUPFAM" id="SSF49863">
    <property type="entry name" value="Hyaluronate lyase-like, C-terminal domain"/>
    <property type="match status" value="1"/>
</dbReference>
<evidence type="ECO:0000256" key="1">
    <source>
        <dbReference type="ARBA" id="ARBA00004613"/>
    </source>
</evidence>
<dbReference type="InterPro" id="IPR012970">
    <property type="entry name" value="Lyase_8_alpha_N"/>
</dbReference>
<keyword evidence="5 7" id="KW-0456">Lyase</keyword>
<dbReference type="InterPro" id="IPR003159">
    <property type="entry name" value="Lyase_8_central_dom"/>
</dbReference>
<dbReference type="Gene3D" id="2.60.40.10">
    <property type="entry name" value="Immunoglobulins"/>
    <property type="match status" value="1"/>
</dbReference>
<dbReference type="InterPro" id="IPR036439">
    <property type="entry name" value="Dockerin_dom_sf"/>
</dbReference>
<dbReference type="CDD" id="cd00063">
    <property type="entry name" value="FN3"/>
    <property type="match status" value="1"/>
</dbReference>
<reference evidence="7 8" key="1">
    <citation type="submission" date="2021-03" db="EMBL/GenBank/DDBJ databases">
        <title>Genomic Encyclopedia of Type Strains, Phase IV (KMG-IV): sequencing the most valuable type-strain genomes for metagenomic binning, comparative biology and taxonomic classification.</title>
        <authorList>
            <person name="Goeker M."/>
        </authorList>
    </citation>
    <scope>NUCLEOTIDE SEQUENCE [LARGE SCALE GENOMIC DNA]</scope>
    <source>
        <strain evidence="7 8">DSM 24950</strain>
    </source>
</reference>
<evidence type="ECO:0000256" key="2">
    <source>
        <dbReference type="ARBA" id="ARBA00006699"/>
    </source>
</evidence>
<dbReference type="SUPFAM" id="SSF49384">
    <property type="entry name" value="Carbohydrate-binding domain"/>
    <property type="match status" value="1"/>
</dbReference>
<dbReference type="Pfam" id="PF08124">
    <property type="entry name" value="Lyase_8_N"/>
    <property type="match status" value="1"/>
</dbReference>
<dbReference type="PANTHER" id="PTHR38481:SF1">
    <property type="entry name" value="HYALURONATE LYASE"/>
    <property type="match status" value="1"/>
</dbReference>
<name>A0ABS4HWN8_9BACL</name>
<comment type="caution">
    <text evidence="7">The sequence shown here is derived from an EMBL/GenBank/DDBJ whole genome shotgun (WGS) entry which is preliminary data.</text>
</comment>
<dbReference type="Gene3D" id="2.70.98.10">
    <property type="match status" value="1"/>
</dbReference>
<keyword evidence="8" id="KW-1185">Reference proteome</keyword>
<dbReference type="Pfam" id="PF17963">
    <property type="entry name" value="Big_9"/>
    <property type="match status" value="1"/>
</dbReference>
<evidence type="ECO:0000256" key="3">
    <source>
        <dbReference type="ARBA" id="ARBA00022525"/>
    </source>
</evidence>
<protein>
    <submittedName>
        <fullName evidence="7">Hyaluronate lyase</fullName>
        <ecNumber evidence="7">4.2.2.1</ecNumber>
    </submittedName>
</protein>
<dbReference type="SUPFAM" id="SSF74650">
    <property type="entry name" value="Galactose mutarotase-like"/>
    <property type="match status" value="1"/>
</dbReference>
<dbReference type="GO" id="GO:0030340">
    <property type="term" value="F:hyaluronate lyase activity"/>
    <property type="evidence" value="ECO:0007669"/>
    <property type="project" value="UniProtKB-EC"/>
</dbReference>
<evidence type="ECO:0000313" key="7">
    <source>
        <dbReference type="EMBL" id="MBP1962786.1"/>
    </source>
</evidence>
<dbReference type="Pfam" id="PF02278">
    <property type="entry name" value="Lyase_8"/>
    <property type="match status" value="1"/>
</dbReference>
<dbReference type="EMBL" id="JAGGKV010000004">
    <property type="protein sequence ID" value="MBP1962786.1"/>
    <property type="molecule type" value="Genomic_DNA"/>
</dbReference>
<dbReference type="InterPro" id="IPR008965">
    <property type="entry name" value="CBM2/CBM3_carb-bd_dom_sf"/>
</dbReference>
<dbReference type="SUPFAM" id="SSF63446">
    <property type="entry name" value="Type I dockerin domain"/>
    <property type="match status" value="1"/>
</dbReference>
<dbReference type="InterPro" id="IPR055372">
    <property type="entry name" value="CBM96"/>
</dbReference>
<dbReference type="InterPro" id="IPR038970">
    <property type="entry name" value="Lyase_8"/>
</dbReference>
<keyword evidence="4" id="KW-0732">Signal</keyword>
<dbReference type="Gene3D" id="2.60.220.10">
    <property type="entry name" value="Polysaccharide lyase family 8-like, C-terminal"/>
    <property type="match status" value="1"/>
</dbReference>
<sequence>MRQDKGTSKQLPSIKRISFHLLLTLLVMIYVIPCSPVASAASGSVDEYDVLRGKMFTYLTGGDTYDPNDPDISANIKFKSDNVSNANLTGYWDTMNKAANRTFLWADLQSTTKSAEVSSHFTRLNQMAIAYSTIGSPLYHNENLKNDLISGLDWAYANRYKESKSEYDNWWDWEIGTPQLVNSTLVLMYDDLTQAQIDNYMRAIDRFVPNPAIRTVSSVVETGANLLDKAYVVALRGVIGKSSAKITLGRDSMSPAFLYVKSGDGFYEDGSFIQHTYVAYTGGYGDVLLGRMADLLYLLSGSTWRITDPNVANVYRWVEESYKPLIYMGASMDNLKGRGISRQSGNDHTTGRSIILSMLRLAEGAPPEQSTKIKRMVKEWISTDTTFANYYTGAGMFEMILGKRLMSDRAITPQGKLVGHYQFPGMDRVSQLREHFGLGISMFSPRVSAFEYGNGENIKGWFTGAGMTTLYNNDLKQYSGNYWATVNMYRLPGTTTDGSGSGTPVDWKNYSNPNTWVGGSSVDQVYGSAGMQFSLSQLTGSALQGKKSWFMFGDQIVALGSGIGSTDAARTVETIVENRKLNENGDNALTVDGVTKPNGLGWSEQMTNVHWAYLAGSVPGSDIGYYFPGTASISGLRESRTGTWKQVNTGGSTDQVMNPFLSLAFNHGKSPANASYAYVVLPGKDAAATASYAANPDIQILENSTDAHAVMDTALHAAGVNFWNDVTKSVYANNEPFITSDKKASVTTLETNGQIHIGISDPTKANTGTIQVEINRSATGVVSLDPGITVTQFSPTIKMVVHTNGAFGKSFAANFNLVTTSKPDAPVLSSAEGGASQVMLSWTGVQGATGYRVKYGTSPGTYTHTVDISSVSVANQFAVTGLSIGKKYYFAVSATNAAGMSDSSNELFSIPIPIVTLLPEADVYVRDGTYASTNYGTADTLVTKQDAAGYARQSFLRFNLDSVSGTIESAKVTLVPVGVSMAGTTNQAQLVNDNSWGETAVNWNNKPAGGAAFATWAVTTAYAPVTFDVTNQVNGALAADKKMSLLIASTSNQGAKGDVSYASKEHATASYRPVLEVTLRSSDNHAPVAMGMQVTTTENAPVTGTLSASDEDEDELTYAIAEGGAKGTAVVTNSATGAFTYTPALGVTGTDTFTFRVSDGITESNTATVTINIAASPTVLSTELTGSSTVATGESFKVAFGLKNLTQAALAQDITIDYDANTMDFVSAKSMIDGVSILDPIKQSPGKLRLIIVSQGTAHAVNSSAQVVELTFKAKVFEQNMTGTIAVSQAVLGDAQGGEVQAAASNFSVAILAPIPGIPGDLTNDMKVTIGDLAIVAANYGKDASSPDWQQAKKADMNGDDKIDISDLAFVAAKMIQ</sequence>
<dbReference type="InterPro" id="IPR036116">
    <property type="entry name" value="FN3_sf"/>
</dbReference>
<dbReference type="SUPFAM" id="SSF48230">
    <property type="entry name" value="Chondroitin AC/alginate lyase"/>
    <property type="match status" value="1"/>
</dbReference>
<evidence type="ECO:0000313" key="8">
    <source>
        <dbReference type="Proteomes" id="UP001519344"/>
    </source>
</evidence>
<dbReference type="Gene3D" id="2.60.40.3440">
    <property type="match status" value="1"/>
</dbReference>
<dbReference type="InterPro" id="IPR004103">
    <property type="entry name" value="Lyase_8_C"/>
</dbReference>
<dbReference type="Gene3D" id="1.10.1330.10">
    <property type="entry name" value="Dockerin domain"/>
    <property type="match status" value="1"/>
</dbReference>
<dbReference type="Gene3D" id="2.60.40.680">
    <property type="match status" value="1"/>
</dbReference>
<dbReference type="NCBIfam" id="NF033679">
    <property type="entry name" value="DNRLRE_dom"/>
    <property type="match status" value="1"/>
</dbReference>
<evidence type="ECO:0000256" key="5">
    <source>
        <dbReference type="ARBA" id="ARBA00023239"/>
    </source>
</evidence>
<dbReference type="PANTHER" id="PTHR38481">
    <property type="entry name" value="HYALURONATE LYASE"/>
    <property type="match status" value="1"/>
</dbReference>
<dbReference type="Pfam" id="PF02884">
    <property type="entry name" value="Lyase_8_C"/>
    <property type="match status" value="1"/>
</dbReference>
<dbReference type="Proteomes" id="UP001519344">
    <property type="component" value="Unassembled WGS sequence"/>
</dbReference>
<dbReference type="RefSeq" id="WP_167053216.1">
    <property type="nucleotide sequence ID" value="NZ_JAAOZR010000006.1"/>
</dbReference>
<organism evidence="7 8">
    <name type="scientific">Paenibacillus aceris</name>
    <dbReference type="NCBI Taxonomy" id="869555"/>
    <lineage>
        <taxon>Bacteria</taxon>
        <taxon>Bacillati</taxon>
        <taxon>Bacillota</taxon>
        <taxon>Bacilli</taxon>
        <taxon>Bacillales</taxon>
        <taxon>Paenibacillaceae</taxon>
        <taxon>Paenibacillus</taxon>
    </lineage>
</organism>
<proteinExistence type="inferred from homology"/>
<dbReference type="CDD" id="cd01083">
    <property type="entry name" value="GAG_Lyase"/>
    <property type="match status" value="1"/>
</dbReference>
<dbReference type="Pfam" id="PF00404">
    <property type="entry name" value="Dockerin_1"/>
    <property type="match status" value="1"/>
</dbReference>
<keyword evidence="3" id="KW-0964">Secreted</keyword>
<dbReference type="InterPro" id="IPR011013">
    <property type="entry name" value="Gal_mutarotase_sf_dom"/>
</dbReference>
<dbReference type="Pfam" id="PF24517">
    <property type="entry name" value="CBM96"/>
    <property type="match status" value="1"/>
</dbReference>
<dbReference type="SUPFAM" id="SSF49265">
    <property type="entry name" value="Fibronectin type III"/>
    <property type="match status" value="1"/>
</dbReference>
<dbReference type="Gene3D" id="1.50.10.100">
    <property type="entry name" value="Chondroitin AC/alginate lyase"/>
    <property type="match status" value="1"/>
</dbReference>
<dbReference type="InterPro" id="IPR002105">
    <property type="entry name" value="Dockerin_1_rpt"/>
</dbReference>
<dbReference type="CDD" id="cd08547">
    <property type="entry name" value="Type_II_cohesin"/>
    <property type="match status" value="1"/>
</dbReference>
<comment type="similarity">
    <text evidence="2">Belongs to the polysaccharide lyase 8 family.</text>
</comment>
<evidence type="ECO:0000256" key="4">
    <source>
        <dbReference type="ARBA" id="ARBA00022729"/>
    </source>
</evidence>
<dbReference type="InterPro" id="IPR011071">
    <property type="entry name" value="Lyase_8-like_C"/>
</dbReference>
<evidence type="ECO:0000259" key="6">
    <source>
        <dbReference type="PROSITE" id="PS50853"/>
    </source>
</evidence>
<feature type="domain" description="Fibronectin type-III" evidence="6">
    <location>
        <begin position="822"/>
        <end position="915"/>
    </location>
</feature>